<accession>A0ABR3T1Y1</accession>
<evidence type="ECO:0000313" key="2">
    <source>
        <dbReference type="EMBL" id="KAL1633378.1"/>
    </source>
</evidence>
<gene>
    <name evidence="2" type="ORF">SLS58_011129</name>
</gene>
<dbReference type="Proteomes" id="UP001521184">
    <property type="component" value="Unassembled WGS sequence"/>
</dbReference>
<protein>
    <submittedName>
        <fullName evidence="2">Uncharacterized protein</fullName>
    </submittedName>
</protein>
<reference evidence="2 3" key="1">
    <citation type="journal article" date="2023" name="Plant Dis.">
        <title>First Report of Diplodia intermedia Causing Canker and Dieback Diseases on Apple Trees in Canada.</title>
        <authorList>
            <person name="Ellouze W."/>
            <person name="Ilyukhin E."/>
            <person name="Sulman M."/>
            <person name="Ali S."/>
        </authorList>
    </citation>
    <scope>NUCLEOTIDE SEQUENCE [LARGE SCALE GENOMIC DNA]</scope>
    <source>
        <strain evidence="2 3">M45-28</strain>
    </source>
</reference>
<dbReference type="EMBL" id="JAKEKT020000158">
    <property type="protein sequence ID" value="KAL1633378.1"/>
    <property type="molecule type" value="Genomic_DNA"/>
</dbReference>
<evidence type="ECO:0000313" key="3">
    <source>
        <dbReference type="Proteomes" id="UP001521184"/>
    </source>
</evidence>
<feature type="compositionally biased region" description="Pro residues" evidence="1">
    <location>
        <begin position="376"/>
        <end position="387"/>
    </location>
</feature>
<organism evidence="2 3">
    <name type="scientific">Diplodia intermedia</name>
    <dbReference type="NCBI Taxonomy" id="856260"/>
    <lineage>
        <taxon>Eukaryota</taxon>
        <taxon>Fungi</taxon>
        <taxon>Dikarya</taxon>
        <taxon>Ascomycota</taxon>
        <taxon>Pezizomycotina</taxon>
        <taxon>Dothideomycetes</taxon>
        <taxon>Dothideomycetes incertae sedis</taxon>
        <taxon>Botryosphaeriales</taxon>
        <taxon>Botryosphaeriaceae</taxon>
        <taxon>Diplodia</taxon>
    </lineage>
</organism>
<feature type="region of interest" description="Disordered" evidence="1">
    <location>
        <begin position="364"/>
        <end position="389"/>
    </location>
</feature>
<proteinExistence type="predicted"/>
<sequence length="498" mass="55603">MPMRKSILELVGPNLASLLDRHLVWHKLYYPYIPDIPLLRSQCTSADHYDNKSSFLLFAVLCSAALHVPTQRLASYRHLQPALKNAIFHYGQEILFEVPKDPHALVALELIAGYQPLALVSSRNTAALAIKGNLYIALAKRIALQLNMDTAASSLRELVDTRDKTNLEQMLMTTLQWCNIVILEAEQEVSIRSPPNSYKPSPSVDFALETLKLALDRGYMPSSAYFLYHRLASSVQLMQGVGACTKNWKRLDKLADIILDHEARCVQEREEVATALQTLFPSSSTPTDADERAFAISQLCTAAIHARHTDLVGICMFYAIMAASTQQQQQQQQKQDAHHQSLDPAEAIHIGEHIITRLKDLRPASRPADHHHHQPQQPPPPPPPPTPIDIRLFLTRFGPRRMHDLERTLADFIAIASSGPADTTTHDDDNDAIPFVAPPRAAAAEVLHRCKTVVENNAVRLRAGWAGGLHERVDTQLVLLEECARRLEGMEGGDDYDD</sequence>
<keyword evidence="3" id="KW-1185">Reference proteome</keyword>
<name>A0ABR3T1Y1_9PEZI</name>
<evidence type="ECO:0000256" key="1">
    <source>
        <dbReference type="SAM" id="MobiDB-lite"/>
    </source>
</evidence>
<comment type="caution">
    <text evidence="2">The sequence shown here is derived from an EMBL/GenBank/DDBJ whole genome shotgun (WGS) entry which is preliminary data.</text>
</comment>